<protein>
    <submittedName>
        <fullName evidence="3">Uncharacterized protein</fullName>
    </submittedName>
</protein>
<feature type="region of interest" description="Disordered" evidence="2">
    <location>
        <begin position="1"/>
        <end position="20"/>
    </location>
</feature>
<dbReference type="AlphaFoldDB" id="A0ABD3FSC8"/>
<evidence type="ECO:0000256" key="2">
    <source>
        <dbReference type="SAM" id="MobiDB-lite"/>
    </source>
</evidence>
<proteinExistence type="predicted"/>
<feature type="compositionally biased region" description="Basic and acidic residues" evidence="2">
    <location>
        <begin position="1"/>
        <end position="13"/>
    </location>
</feature>
<dbReference type="EMBL" id="JBIMZQ010000010">
    <property type="protein sequence ID" value="KAL3668605.1"/>
    <property type="molecule type" value="Genomic_DNA"/>
</dbReference>
<evidence type="ECO:0000313" key="4">
    <source>
        <dbReference type="Proteomes" id="UP001632037"/>
    </source>
</evidence>
<name>A0ABD3FSC8_9STRA</name>
<dbReference type="Proteomes" id="UP001632037">
    <property type="component" value="Unassembled WGS sequence"/>
</dbReference>
<feature type="compositionally biased region" description="Basic and acidic residues" evidence="2">
    <location>
        <begin position="476"/>
        <end position="497"/>
    </location>
</feature>
<organism evidence="3 4">
    <name type="scientific">Phytophthora oleae</name>
    <dbReference type="NCBI Taxonomy" id="2107226"/>
    <lineage>
        <taxon>Eukaryota</taxon>
        <taxon>Sar</taxon>
        <taxon>Stramenopiles</taxon>
        <taxon>Oomycota</taxon>
        <taxon>Peronosporomycetes</taxon>
        <taxon>Peronosporales</taxon>
        <taxon>Peronosporaceae</taxon>
        <taxon>Phytophthora</taxon>
    </lineage>
</organism>
<evidence type="ECO:0000313" key="3">
    <source>
        <dbReference type="EMBL" id="KAL3668605.1"/>
    </source>
</evidence>
<comment type="caution">
    <text evidence="3">The sequence shown here is derived from an EMBL/GenBank/DDBJ whole genome shotgun (WGS) entry which is preliminary data.</text>
</comment>
<feature type="region of interest" description="Disordered" evidence="2">
    <location>
        <begin position="465"/>
        <end position="503"/>
    </location>
</feature>
<keyword evidence="4" id="KW-1185">Reference proteome</keyword>
<accession>A0ABD3FSC8</accession>
<keyword evidence="1" id="KW-0175">Coiled coil</keyword>
<gene>
    <name evidence="3" type="ORF">V7S43_005908</name>
</gene>
<evidence type="ECO:0000256" key="1">
    <source>
        <dbReference type="SAM" id="Coils"/>
    </source>
</evidence>
<sequence length="503" mass="58878">MISDFPSKRKSVDESCNCNSNEDELSNELVDELNSANKRLSTDSTSKNLLEFSSVSNSTELGEIQQSVRRLRAQRTHVEHLTQRSEELEHHLAEEKAENEKLQREVFILRGAEQENVAYLQSMKLLEQRARELEEAYNAKIQELRSATARLNCVEQECDQLREEIRNTRQDHKDEIKLLREKQKKLVEQLEQSHEAHTDDRKRLECYWKHKMKSIARANSETIDSVQRQLEINCSRNGTEVRELEEQVKELLVTTVRQTTVIEDCDRVLSETKAQQQQSQRSYEEQRQLSRELSSKVQRLELQVAKLKQSKGLEKVELEKKVLLLENKLVTRKNQVKAAEEALKNKEKETEAMHASRDDSRLHLNELIKELQRIERNLKSEISELQITLRDANDERNLLSDQVVELQEKLENERKDRSQWATARLKLLADFCDEESKLSSALHHPNDFFCIDACWKSAQKLKQPTISAKNRKTHERRAIEDRNYDGDDSAKEDEPRRNSIVFG</sequence>
<feature type="coiled-coil region" evidence="1">
    <location>
        <begin position="283"/>
        <end position="423"/>
    </location>
</feature>
<reference evidence="3 4" key="1">
    <citation type="submission" date="2024-09" db="EMBL/GenBank/DDBJ databases">
        <title>Genome sequencing and assembly of Phytophthora oleae, isolate VK10A, causative agent of rot of olive drupes.</title>
        <authorList>
            <person name="Conti Taguali S."/>
            <person name="Riolo M."/>
            <person name="La Spada F."/>
            <person name="Cacciola S.O."/>
            <person name="Dionisio G."/>
        </authorList>
    </citation>
    <scope>NUCLEOTIDE SEQUENCE [LARGE SCALE GENOMIC DNA]</scope>
    <source>
        <strain evidence="3 4">VK10A</strain>
    </source>
</reference>
<feature type="coiled-coil region" evidence="1">
    <location>
        <begin position="78"/>
        <end position="200"/>
    </location>
</feature>